<dbReference type="EMBL" id="SRQM01000001">
    <property type="protein sequence ID" value="KAG6123745.1"/>
    <property type="molecule type" value="Genomic_DNA"/>
</dbReference>
<accession>A0A9P7TV41</accession>
<evidence type="ECO:0000259" key="1">
    <source>
        <dbReference type="Pfam" id="PF20209"/>
    </source>
</evidence>
<evidence type="ECO:0000313" key="2">
    <source>
        <dbReference type="EMBL" id="KAG6123745.1"/>
    </source>
</evidence>
<dbReference type="Pfam" id="PF20209">
    <property type="entry name" value="DUF6570"/>
    <property type="match status" value="1"/>
</dbReference>
<keyword evidence="3" id="KW-1185">Reference proteome</keyword>
<organism evidence="2 3">
    <name type="scientific">Claviceps humidiphila</name>
    <dbReference type="NCBI Taxonomy" id="1294629"/>
    <lineage>
        <taxon>Eukaryota</taxon>
        <taxon>Fungi</taxon>
        <taxon>Dikarya</taxon>
        <taxon>Ascomycota</taxon>
        <taxon>Pezizomycotina</taxon>
        <taxon>Sordariomycetes</taxon>
        <taxon>Hypocreomycetidae</taxon>
        <taxon>Hypocreales</taxon>
        <taxon>Clavicipitaceae</taxon>
        <taxon>Claviceps</taxon>
    </lineage>
</organism>
<proteinExistence type="predicted"/>
<protein>
    <recommendedName>
        <fullName evidence="1">DUF6570 domain-containing protein</fullName>
    </recommendedName>
</protein>
<reference evidence="2 3" key="1">
    <citation type="journal article" date="2020" name="bioRxiv">
        <title>Whole genome comparisons of ergot fungi reveals the divergence and evolution of species within the genus Claviceps are the result of varying mechanisms driving genome evolution and host range expansion.</title>
        <authorList>
            <person name="Wyka S.A."/>
            <person name="Mondo S.J."/>
            <person name="Liu M."/>
            <person name="Dettman J."/>
            <person name="Nalam V."/>
            <person name="Broders K.D."/>
        </authorList>
    </citation>
    <scope>NUCLEOTIDE SEQUENCE [LARGE SCALE GENOMIC DNA]</scope>
    <source>
        <strain evidence="2 3">LM576</strain>
    </source>
</reference>
<sequence length="133" mass="15171">MIVSEKQADVFLSIKIKFPATICSFHPVLSCALGPLTPLEEWLIARVHTRMQPQVMTYRSAQYKYRGHIISFPKNVPTMHHRGQLEILILRPRNQTDQPNMINQFRTQLRVWRHGQAVLGALIGLRGAGCGID</sequence>
<gene>
    <name evidence="2" type="ORF">E4U13_000036</name>
</gene>
<dbReference type="AlphaFoldDB" id="A0A9P7TV41"/>
<evidence type="ECO:0000313" key="3">
    <source>
        <dbReference type="Proteomes" id="UP000732380"/>
    </source>
</evidence>
<feature type="domain" description="DUF6570" evidence="1">
    <location>
        <begin position="33"/>
        <end position="102"/>
    </location>
</feature>
<dbReference type="Proteomes" id="UP000732380">
    <property type="component" value="Unassembled WGS sequence"/>
</dbReference>
<comment type="caution">
    <text evidence="2">The sequence shown here is derived from an EMBL/GenBank/DDBJ whole genome shotgun (WGS) entry which is preliminary data.</text>
</comment>
<dbReference type="InterPro" id="IPR046700">
    <property type="entry name" value="DUF6570"/>
</dbReference>
<name>A0A9P7TV41_9HYPO</name>